<comment type="caution">
    <text evidence="1">The sequence shown here is derived from an EMBL/GenBank/DDBJ whole genome shotgun (WGS) entry which is preliminary data.</text>
</comment>
<name>A0A2T4YZS3_9HYPH</name>
<evidence type="ECO:0000313" key="1">
    <source>
        <dbReference type="EMBL" id="PTM52742.1"/>
    </source>
</evidence>
<proteinExistence type="predicted"/>
<organism evidence="1 2">
    <name type="scientific">Phreatobacter oligotrophus</name>
    <dbReference type="NCBI Taxonomy" id="1122261"/>
    <lineage>
        <taxon>Bacteria</taxon>
        <taxon>Pseudomonadati</taxon>
        <taxon>Pseudomonadota</taxon>
        <taxon>Alphaproteobacteria</taxon>
        <taxon>Hyphomicrobiales</taxon>
        <taxon>Phreatobacteraceae</taxon>
        <taxon>Phreatobacter</taxon>
    </lineage>
</organism>
<protein>
    <recommendedName>
        <fullName evidence="3">Phasin protein</fullName>
    </recommendedName>
</protein>
<keyword evidence="2" id="KW-1185">Reference proteome</keyword>
<dbReference type="RefSeq" id="WP_108178400.1">
    <property type="nucleotide sequence ID" value="NZ_PZZL01000007.1"/>
</dbReference>
<dbReference type="OrthoDB" id="9849778at2"/>
<accession>A0A2T4YZS3</accession>
<evidence type="ECO:0008006" key="3">
    <source>
        <dbReference type="Google" id="ProtNLM"/>
    </source>
</evidence>
<reference evidence="1 2" key="1">
    <citation type="submission" date="2018-04" db="EMBL/GenBank/DDBJ databases">
        <title>Genomic Encyclopedia of Archaeal and Bacterial Type Strains, Phase II (KMG-II): from individual species to whole genera.</title>
        <authorList>
            <person name="Goeker M."/>
        </authorList>
    </citation>
    <scope>NUCLEOTIDE SEQUENCE [LARGE SCALE GENOMIC DNA]</scope>
    <source>
        <strain evidence="1 2">DSM 25521</strain>
    </source>
</reference>
<gene>
    <name evidence="1" type="ORF">C8P69_10718</name>
</gene>
<dbReference type="EMBL" id="PZZL01000007">
    <property type="protein sequence ID" value="PTM52742.1"/>
    <property type="molecule type" value="Genomic_DNA"/>
</dbReference>
<dbReference type="AlphaFoldDB" id="A0A2T4YZS3"/>
<dbReference type="Proteomes" id="UP000241808">
    <property type="component" value="Unassembled WGS sequence"/>
</dbReference>
<evidence type="ECO:0000313" key="2">
    <source>
        <dbReference type="Proteomes" id="UP000241808"/>
    </source>
</evidence>
<sequence length="92" mass="9798">MKLVSVSQNMQRPNGLSELEILRQLTGGFASFGNAVRVSAISDAQKSKVLAELAEASNRVMDATNAYLFALGEARKAMDDASAKAPQLKIAD</sequence>